<organism evidence="2 3">
    <name type="scientific">Actinopolymorpha rutila</name>
    <dbReference type="NCBI Taxonomy" id="446787"/>
    <lineage>
        <taxon>Bacteria</taxon>
        <taxon>Bacillati</taxon>
        <taxon>Actinomycetota</taxon>
        <taxon>Actinomycetes</taxon>
        <taxon>Propionibacteriales</taxon>
        <taxon>Actinopolymorphaceae</taxon>
        <taxon>Actinopolymorpha</taxon>
    </lineage>
</organism>
<gene>
    <name evidence="2" type="ORF">F4554_002529</name>
</gene>
<dbReference type="EMBL" id="JACBZH010000001">
    <property type="protein sequence ID" value="NYH89891.1"/>
    <property type="molecule type" value="Genomic_DNA"/>
</dbReference>
<keyword evidence="1" id="KW-0812">Transmembrane</keyword>
<name>A0A852ZA50_9ACTN</name>
<protein>
    <recommendedName>
        <fullName evidence="4">ABC-2 type transport system permease protein</fullName>
    </recommendedName>
</protein>
<comment type="caution">
    <text evidence="2">The sequence shown here is derived from an EMBL/GenBank/DDBJ whole genome shotgun (WGS) entry which is preliminary data.</text>
</comment>
<keyword evidence="1" id="KW-1133">Transmembrane helix</keyword>
<evidence type="ECO:0000313" key="2">
    <source>
        <dbReference type="EMBL" id="NYH89891.1"/>
    </source>
</evidence>
<dbReference type="Proteomes" id="UP000579605">
    <property type="component" value="Unassembled WGS sequence"/>
</dbReference>
<feature type="transmembrane region" description="Helical" evidence="1">
    <location>
        <begin position="218"/>
        <end position="242"/>
    </location>
</feature>
<keyword evidence="3" id="KW-1185">Reference proteome</keyword>
<evidence type="ECO:0008006" key="4">
    <source>
        <dbReference type="Google" id="ProtNLM"/>
    </source>
</evidence>
<accession>A0A852ZA50</accession>
<proteinExistence type="predicted"/>
<reference evidence="2 3" key="1">
    <citation type="submission" date="2020-07" db="EMBL/GenBank/DDBJ databases">
        <title>Sequencing the genomes of 1000 actinobacteria strains.</title>
        <authorList>
            <person name="Klenk H.-P."/>
        </authorList>
    </citation>
    <scope>NUCLEOTIDE SEQUENCE [LARGE SCALE GENOMIC DNA]</scope>
    <source>
        <strain evidence="2 3">DSM 18448</strain>
    </source>
</reference>
<feature type="transmembrane region" description="Helical" evidence="1">
    <location>
        <begin position="144"/>
        <end position="166"/>
    </location>
</feature>
<feature type="transmembrane region" description="Helical" evidence="1">
    <location>
        <begin position="106"/>
        <end position="132"/>
    </location>
</feature>
<keyword evidence="1" id="KW-0472">Membrane</keyword>
<evidence type="ECO:0000313" key="3">
    <source>
        <dbReference type="Proteomes" id="UP000579605"/>
    </source>
</evidence>
<dbReference type="AlphaFoldDB" id="A0A852ZA50"/>
<evidence type="ECO:0000256" key="1">
    <source>
        <dbReference type="SAM" id="Phobius"/>
    </source>
</evidence>
<feature type="transmembrane region" description="Helical" evidence="1">
    <location>
        <begin position="178"/>
        <end position="198"/>
    </location>
</feature>
<dbReference type="RefSeq" id="WP_179787540.1">
    <property type="nucleotide sequence ID" value="NZ_BAAARR010000010.1"/>
</dbReference>
<sequence>MTGREGAAGAAGVVGAPTGFRRTLALAWMRLVSYVVSQRAWPPWVAGLALVLGAHAGGRSVPNQAYAFSAALLFAVFGWQAKTVLDTEPDGQRLLSRAAVGSGPREVAAGLLAALAAAVPVVVIAVVVPYAIGALKIRGPALPWLGFGVWIHLLAVLAGLGVGALASRVVVARIGWSALILVGAPVAVLVLGSRHALAAQLLVPPLISSARLQPAADLGGLLTATLHATVWAAVLLAVYGALRRTRW</sequence>